<keyword evidence="5" id="KW-1185">Reference proteome</keyword>
<dbReference type="RefSeq" id="XP_014755448.1">
    <property type="nucleotide sequence ID" value="XM_014899962.2"/>
</dbReference>
<dbReference type="OrthoDB" id="2016723at2759"/>
<accession>I1HWH3</accession>
<evidence type="ECO:0000313" key="4">
    <source>
        <dbReference type="EnsemblPlants" id="KQJ92956"/>
    </source>
</evidence>
<dbReference type="Proteomes" id="UP000008810">
    <property type="component" value="Chromosome 3"/>
</dbReference>
<reference evidence="3" key="2">
    <citation type="submission" date="2017-06" db="EMBL/GenBank/DDBJ databases">
        <title>WGS assembly of Brachypodium distachyon.</title>
        <authorList>
            <consortium name="The International Brachypodium Initiative"/>
            <person name="Lucas S."/>
            <person name="Harmon-Smith M."/>
            <person name="Lail K."/>
            <person name="Tice H."/>
            <person name="Grimwood J."/>
            <person name="Bruce D."/>
            <person name="Barry K."/>
            <person name="Shu S."/>
            <person name="Lindquist E."/>
            <person name="Wang M."/>
            <person name="Pitluck S."/>
            <person name="Vogel J.P."/>
            <person name="Garvin D.F."/>
            <person name="Mockler T.C."/>
            <person name="Schmutz J."/>
            <person name="Rokhsar D."/>
            <person name="Bevan M.W."/>
        </authorList>
    </citation>
    <scope>NUCLEOTIDE SEQUENCE</scope>
    <source>
        <strain evidence="3">Bd21</strain>
    </source>
</reference>
<dbReference type="KEGG" id="bdi:104583915"/>
<feature type="domain" description="DUF7796" evidence="2">
    <location>
        <begin position="84"/>
        <end position="450"/>
    </location>
</feature>
<dbReference type="Gramene" id="KQJ92956">
    <property type="protein sequence ID" value="KQJ92956"/>
    <property type="gene ID" value="BRADI_3g01830v3"/>
</dbReference>
<gene>
    <name evidence="4" type="primary">LOC104583915</name>
    <name evidence="3" type="ORF">BRADI_3g01830v3</name>
</gene>
<dbReference type="InterPro" id="IPR056698">
    <property type="entry name" value="DUF7796"/>
</dbReference>
<dbReference type="AlphaFoldDB" id="I1HWH3"/>
<dbReference type="EnsemblPlants" id="KQJ92956">
    <property type="protein sequence ID" value="KQJ92956"/>
    <property type="gene ID" value="BRADI_3g01830v3"/>
</dbReference>
<sequence length="484" mass="51242">MKPGAIVSGVDEEHHHRRPWPVVVHRRGRVAAVLAPLLLFLAAALSFPNSSSLLRPLPPPSATPSSSSSSSSSSPTTAADPGGGRVAVCLVGGARRFELTGPSIARHVLKPLSPVDVFLHCPLDGDAYKLSLLGRGGGNGATVAGVRVFTPEPVEETPERARVLTAHNSPNGIQGLLQYFQLVEGCLDMIRERESRGNFTYASILRTRVDGFWTAPLDAAAADDDSSNSNNNGSSYYVVPGGSAFGGLNDRLGFGSRAASNAALSRVSMLPLLDAAGRRELNSEAVFRAQLNLTGVAAVERRMPFCVLSDRRYAFPPTAGYGVPVASIGSKGPLSGAKCRPCRRPVSPCPATARDEDDEEECPVMDGLERGWGWTEWRPSGTVELCDASGGWEEGWEETFDEVAGAEAAEERRRVAAMGVEECVAEMEAFRARALQWDAPSPDEICRLGLGGSKPASNRRLGPSTPSTSSSSSSSSLETAAKNN</sequence>
<evidence type="ECO:0000259" key="2">
    <source>
        <dbReference type="Pfam" id="PF25072"/>
    </source>
</evidence>
<feature type="compositionally biased region" description="Low complexity" evidence="1">
    <location>
        <begin position="463"/>
        <end position="476"/>
    </location>
</feature>
<reference evidence="4" key="3">
    <citation type="submission" date="2018-08" db="UniProtKB">
        <authorList>
            <consortium name="EnsemblPlants"/>
        </authorList>
    </citation>
    <scope>IDENTIFICATION</scope>
    <source>
        <strain evidence="4">cv. Bd21</strain>
    </source>
</reference>
<feature type="region of interest" description="Disordered" evidence="1">
    <location>
        <begin position="446"/>
        <end position="484"/>
    </location>
</feature>
<dbReference type="STRING" id="15368.I1HWH3"/>
<dbReference type="PANTHER" id="PTHR35112">
    <property type="entry name" value="OS08G0360500 PROTEIN"/>
    <property type="match status" value="1"/>
</dbReference>
<evidence type="ECO:0000256" key="1">
    <source>
        <dbReference type="SAM" id="MobiDB-lite"/>
    </source>
</evidence>
<proteinExistence type="predicted"/>
<dbReference type="eggNOG" id="ENOG502QRPG">
    <property type="taxonomic scope" value="Eukaryota"/>
</dbReference>
<dbReference type="HOGENOM" id="CLU_046934_0_0_1"/>
<dbReference type="EMBL" id="CM000882">
    <property type="protein sequence ID" value="KQJ92956.1"/>
    <property type="molecule type" value="Genomic_DNA"/>
</dbReference>
<dbReference type="Pfam" id="PF25072">
    <property type="entry name" value="DUF7796"/>
    <property type="match status" value="1"/>
</dbReference>
<evidence type="ECO:0000313" key="3">
    <source>
        <dbReference type="EMBL" id="KQJ92956.1"/>
    </source>
</evidence>
<feature type="compositionally biased region" description="Low complexity" evidence="1">
    <location>
        <begin position="63"/>
        <end position="79"/>
    </location>
</feature>
<dbReference type="PANTHER" id="PTHR35112:SF1">
    <property type="entry name" value="RING_FYVE_PHD ZINC FINGER SUPERFAMILY PROTEIN"/>
    <property type="match status" value="1"/>
</dbReference>
<protein>
    <recommendedName>
        <fullName evidence="2">DUF7796 domain-containing protein</fullName>
    </recommendedName>
</protein>
<name>I1HWH3_BRADI</name>
<evidence type="ECO:0000313" key="5">
    <source>
        <dbReference type="Proteomes" id="UP000008810"/>
    </source>
</evidence>
<reference evidence="3 4" key="1">
    <citation type="journal article" date="2010" name="Nature">
        <title>Genome sequencing and analysis of the model grass Brachypodium distachyon.</title>
        <authorList>
            <consortium name="International Brachypodium Initiative"/>
        </authorList>
    </citation>
    <scope>NUCLEOTIDE SEQUENCE [LARGE SCALE GENOMIC DNA]</scope>
    <source>
        <strain evidence="3 4">Bd21</strain>
    </source>
</reference>
<organism evidence="3">
    <name type="scientific">Brachypodium distachyon</name>
    <name type="common">Purple false brome</name>
    <name type="synonym">Trachynia distachya</name>
    <dbReference type="NCBI Taxonomy" id="15368"/>
    <lineage>
        <taxon>Eukaryota</taxon>
        <taxon>Viridiplantae</taxon>
        <taxon>Streptophyta</taxon>
        <taxon>Embryophyta</taxon>
        <taxon>Tracheophyta</taxon>
        <taxon>Spermatophyta</taxon>
        <taxon>Magnoliopsida</taxon>
        <taxon>Liliopsida</taxon>
        <taxon>Poales</taxon>
        <taxon>Poaceae</taxon>
        <taxon>BOP clade</taxon>
        <taxon>Pooideae</taxon>
        <taxon>Stipodae</taxon>
        <taxon>Brachypodieae</taxon>
        <taxon>Brachypodium</taxon>
    </lineage>
</organism>
<feature type="region of interest" description="Disordered" evidence="1">
    <location>
        <begin position="55"/>
        <end position="81"/>
    </location>
</feature>
<dbReference type="OMA" id="QSRMAVC"/>
<dbReference type="GeneID" id="104583915"/>